<keyword evidence="2" id="KW-0645">Protease</keyword>
<evidence type="ECO:0000256" key="1">
    <source>
        <dbReference type="ARBA" id="ARBA00007074"/>
    </source>
</evidence>
<name>A0A8K0QUR0_9PLEO</name>
<dbReference type="OrthoDB" id="2251794at2759"/>
<dbReference type="Proteomes" id="UP000813461">
    <property type="component" value="Unassembled WGS sequence"/>
</dbReference>
<dbReference type="AlphaFoldDB" id="A0A8K0QUR0"/>
<evidence type="ECO:0000259" key="5">
    <source>
        <dbReference type="Pfam" id="PF00877"/>
    </source>
</evidence>
<keyword evidence="3" id="KW-0378">Hydrolase</keyword>
<dbReference type="InterPro" id="IPR038765">
    <property type="entry name" value="Papain-like_cys_pep_sf"/>
</dbReference>
<dbReference type="Gene3D" id="3.90.1720.10">
    <property type="entry name" value="endopeptidase domain like (from Nostoc punctiforme)"/>
    <property type="match status" value="1"/>
</dbReference>
<comment type="similarity">
    <text evidence="1">Belongs to the peptidase C40 family.</text>
</comment>
<evidence type="ECO:0000313" key="7">
    <source>
        <dbReference type="Proteomes" id="UP000813461"/>
    </source>
</evidence>
<dbReference type="GO" id="GO:0008234">
    <property type="term" value="F:cysteine-type peptidase activity"/>
    <property type="evidence" value="ECO:0007669"/>
    <property type="project" value="UniProtKB-KW"/>
</dbReference>
<dbReference type="Pfam" id="PF00877">
    <property type="entry name" value="NLPC_P60"/>
    <property type="match status" value="1"/>
</dbReference>
<organism evidence="6 7">
    <name type="scientific">Paraphoma chrysanthemicola</name>
    <dbReference type="NCBI Taxonomy" id="798071"/>
    <lineage>
        <taxon>Eukaryota</taxon>
        <taxon>Fungi</taxon>
        <taxon>Dikarya</taxon>
        <taxon>Ascomycota</taxon>
        <taxon>Pezizomycotina</taxon>
        <taxon>Dothideomycetes</taxon>
        <taxon>Pleosporomycetidae</taxon>
        <taxon>Pleosporales</taxon>
        <taxon>Pleosporineae</taxon>
        <taxon>Phaeosphaeriaceae</taxon>
        <taxon>Paraphoma</taxon>
    </lineage>
</organism>
<gene>
    <name evidence="6" type="ORF">FB567DRAFT_584099</name>
</gene>
<evidence type="ECO:0000256" key="4">
    <source>
        <dbReference type="ARBA" id="ARBA00022807"/>
    </source>
</evidence>
<dbReference type="SUPFAM" id="SSF54001">
    <property type="entry name" value="Cysteine proteinases"/>
    <property type="match status" value="1"/>
</dbReference>
<dbReference type="InterPro" id="IPR051794">
    <property type="entry name" value="PG_Endopeptidase_C40"/>
</dbReference>
<evidence type="ECO:0000256" key="3">
    <source>
        <dbReference type="ARBA" id="ARBA00022801"/>
    </source>
</evidence>
<comment type="caution">
    <text evidence="6">The sequence shown here is derived from an EMBL/GenBank/DDBJ whole genome shotgun (WGS) entry which is preliminary data.</text>
</comment>
<accession>A0A8K0QUR0</accession>
<keyword evidence="4" id="KW-0788">Thiol protease</keyword>
<evidence type="ECO:0000256" key="2">
    <source>
        <dbReference type="ARBA" id="ARBA00022670"/>
    </source>
</evidence>
<keyword evidence="7" id="KW-1185">Reference proteome</keyword>
<dbReference type="InterPro" id="IPR000064">
    <property type="entry name" value="NLP_P60_dom"/>
</dbReference>
<dbReference type="PANTHER" id="PTHR47359:SF3">
    <property type="entry name" value="NLP_P60 DOMAIN-CONTAINING PROTEIN-RELATED"/>
    <property type="match status" value="1"/>
</dbReference>
<reference evidence="6" key="1">
    <citation type="journal article" date="2021" name="Nat. Commun.">
        <title>Genetic determinants of endophytism in the Arabidopsis root mycobiome.</title>
        <authorList>
            <person name="Mesny F."/>
            <person name="Miyauchi S."/>
            <person name="Thiergart T."/>
            <person name="Pickel B."/>
            <person name="Atanasova L."/>
            <person name="Karlsson M."/>
            <person name="Huettel B."/>
            <person name="Barry K.W."/>
            <person name="Haridas S."/>
            <person name="Chen C."/>
            <person name="Bauer D."/>
            <person name="Andreopoulos W."/>
            <person name="Pangilinan J."/>
            <person name="LaButti K."/>
            <person name="Riley R."/>
            <person name="Lipzen A."/>
            <person name="Clum A."/>
            <person name="Drula E."/>
            <person name="Henrissat B."/>
            <person name="Kohler A."/>
            <person name="Grigoriev I.V."/>
            <person name="Martin F.M."/>
            <person name="Hacquard S."/>
        </authorList>
    </citation>
    <scope>NUCLEOTIDE SEQUENCE</scope>
    <source>
        <strain evidence="6">MPI-SDFR-AT-0120</strain>
    </source>
</reference>
<feature type="domain" description="NlpC/P60" evidence="5">
    <location>
        <begin position="22"/>
        <end position="121"/>
    </location>
</feature>
<protein>
    <recommendedName>
        <fullName evidence="5">NlpC/P60 domain-containing protein</fullName>
    </recommendedName>
</protein>
<dbReference type="PANTHER" id="PTHR47359">
    <property type="entry name" value="PEPTIDOGLYCAN DL-ENDOPEPTIDASE CWLO"/>
    <property type="match status" value="1"/>
</dbReference>
<sequence length="133" mass="15063">MRMRCAVPIEDKVYKFALSQRGVPYKWGGGDCNGAVCKATNKKKVLLHSAWQQYKSKKCKHINYANRKKGNLVFWSTTSSGKCTKDSSIKHVAVVQNDKYIIVAPKAGQNVKRQEMWSGYSGLYKCNYVARCC</sequence>
<evidence type="ECO:0000313" key="6">
    <source>
        <dbReference type="EMBL" id="KAH7072404.1"/>
    </source>
</evidence>
<dbReference type="EMBL" id="JAGMVJ010000023">
    <property type="protein sequence ID" value="KAH7072404.1"/>
    <property type="molecule type" value="Genomic_DNA"/>
</dbReference>
<dbReference type="GO" id="GO:0006508">
    <property type="term" value="P:proteolysis"/>
    <property type="evidence" value="ECO:0007669"/>
    <property type="project" value="UniProtKB-KW"/>
</dbReference>
<proteinExistence type="inferred from homology"/>